<proteinExistence type="predicted"/>
<accession>A0ACC2UE94</accession>
<dbReference type="EMBL" id="QTSX02000766">
    <property type="protein sequence ID" value="KAJ9085375.1"/>
    <property type="molecule type" value="Genomic_DNA"/>
</dbReference>
<dbReference type="Proteomes" id="UP001165960">
    <property type="component" value="Unassembled WGS sequence"/>
</dbReference>
<comment type="caution">
    <text evidence="1">The sequence shown here is derived from an EMBL/GenBank/DDBJ whole genome shotgun (WGS) entry which is preliminary data.</text>
</comment>
<protein>
    <submittedName>
        <fullName evidence="1">Uncharacterized protein</fullName>
    </submittedName>
</protein>
<sequence length="611" mass="67860">MALVQATGKLRMSGTIADFPGISLRATPASFKASPLDSYMSPVDLSILPPTRPPLKQCRVDIIKHTFANSYGKPSQSNYIPPNECIGGGTISSAILNYQNQVKGTQFDRFGAIYIDRSEILRTTTAEPTSQGIAWEFEKDISQAIPLLYSPRTVTHILGNTVDSTYTGEFHVVASIDLYIDPSTPSSNHHILPISRDAKEPWYEINSSEPLLHSVQASRQSLERAELEVFISGHGCDEFTYLNTPTEHARANKECEMGPFRELEVFLDDYFVGSVMPYPTIYTGGLSFVQWRPISGMGSFDLPTKVMDLAPYLSLLEEGTHTFKFHMKNATSLWFVTANLHLYASQGQPKKMLASPIRRGQPDTLVVNEARDKFKTSVTSKLSTLSVQGFDEEVILTQVDHSVDFIHSIAYGRERKFHLTCTSETRSTTHRLNSNFNPATIDTLWDLPQPPITTQIRSETYQLTGTYILVQNLRQLNISLHSLTAANGITELILSGNSYIDNTDQQNPIRADNAIQGAIRHRPSTPRNGAPCYSRDLIAAHGDFTHQETGTRCPILSRAASAQKGTITAFAVIVPSSLPRPLLSDSPTLGESKISKKRTRKVFYIPDFQVI</sequence>
<reference evidence="1" key="1">
    <citation type="submission" date="2022-04" db="EMBL/GenBank/DDBJ databases">
        <title>Genome of the entomopathogenic fungus Entomophthora muscae.</title>
        <authorList>
            <person name="Elya C."/>
            <person name="Lovett B.R."/>
            <person name="Lee E."/>
            <person name="Macias A.M."/>
            <person name="Hajek A.E."/>
            <person name="De Bivort B.L."/>
            <person name="Kasson M.T."/>
            <person name="De Fine Licht H.H."/>
            <person name="Stajich J.E."/>
        </authorList>
    </citation>
    <scope>NUCLEOTIDE SEQUENCE</scope>
    <source>
        <strain evidence="1">Berkeley</strain>
    </source>
</reference>
<evidence type="ECO:0000313" key="1">
    <source>
        <dbReference type="EMBL" id="KAJ9085375.1"/>
    </source>
</evidence>
<gene>
    <name evidence="1" type="ORF">DSO57_1014591</name>
</gene>
<evidence type="ECO:0000313" key="2">
    <source>
        <dbReference type="Proteomes" id="UP001165960"/>
    </source>
</evidence>
<name>A0ACC2UE94_9FUNG</name>
<organism evidence="1 2">
    <name type="scientific">Entomophthora muscae</name>
    <dbReference type="NCBI Taxonomy" id="34485"/>
    <lineage>
        <taxon>Eukaryota</taxon>
        <taxon>Fungi</taxon>
        <taxon>Fungi incertae sedis</taxon>
        <taxon>Zoopagomycota</taxon>
        <taxon>Entomophthoromycotina</taxon>
        <taxon>Entomophthoromycetes</taxon>
        <taxon>Entomophthorales</taxon>
        <taxon>Entomophthoraceae</taxon>
        <taxon>Entomophthora</taxon>
    </lineage>
</organism>
<keyword evidence="2" id="KW-1185">Reference proteome</keyword>